<evidence type="ECO:0008006" key="5">
    <source>
        <dbReference type="Google" id="ProtNLM"/>
    </source>
</evidence>
<dbReference type="CDD" id="cd02440">
    <property type="entry name" value="AdoMet_MTases"/>
    <property type="match status" value="1"/>
</dbReference>
<dbReference type="InterPro" id="IPR050602">
    <property type="entry name" value="Malonyl-ACP_OMT"/>
</dbReference>
<keyword evidence="2" id="KW-0808">Transferase</keyword>
<dbReference type="PANTHER" id="PTHR13090:SF1">
    <property type="entry name" value="ARGININE-HYDROXYLASE NDUFAF5, MITOCHONDRIAL"/>
    <property type="match status" value="1"/>
</dbReference>
<protein>
    <recommendedName>
        <fullName evidence="5">S-adenosyl-L-methionine-dependent methyltransferase</fullName>
    </recommendedName>
</protein>
<organism evidence="3 4">
    <name type="scientific">Somion occarium</name>
    <dbReference type="NCBI Taxonomy" id="3059160"/>
    <lineage>
        <taxon>Eukaryota</taxon>
        <taxon>Fungi</taxon>
        <taxon>Dikarya</taxon>
        <taxon>Basidiomycota</taxon>
        <taxon>Agaricomycotina</taxon>
        <taxon>Agaricomycetes</taxon>
        <taxon>Polyporales</taxon>
        <taxon>Cerrenaceae</taxon>
        <taxon>Somion</taxon>
    </lineage>
</organism>
<evidence type="ECO:0000256" key="1">
    <source>
        <dbReference type="ARBA" id="ARBA00022603"/>
    </source>
</evidence>
<evidence type="ECO:0000313" key="4">
    <source>
        <dbReference type="Proteomes" id="UP001497453"/>
    </source>
</evidence>
<keyword evidence="1" id="KW-0489">Methyltransferase</keyword>
<dbReference type="PANTHER" id="PTHR13090">
    <property type="entry name" value="ARGININE-HYDROXYLASE NDUFAF5, MITOCHONDRIAL"/>
    <property type="match status" value="1"/>
</dbReference>
<dbReference type="EMBL" id="OZ037945">
    <property type="protein sequence ID" value="CAL1700135.1"/>
    <property type="molecule type" value="Genomic_DNA"/>
</dbReference>
<dbReference type="SUPFAM" id="SSF53335">
    <property type="entry name" value="S-adenosyl-L-methionine-dependent methyltransferases"/>
    <property type="match status" value="1"/>
</dbReference>
<proteinExistence type="predicted"/>
<evidence type="ECO:0000313" key="3">
    <source>
        <dbReference type="EMBL" id="CAL1700135.1"/>
    </source>
</evidence>
<gene>
    <name evidence="3" type="ORF">GFSPODELE1_LOCUS3010</name>
</gene>
<reference evidence="4" key="1">
    <citation type="submission" date="2024-04" db="EMBL/GenBank/DDBJ databases">
        <authorList>
            <person name="Shaw F."/>
            <person name="Minotto A."/>
        </authorList>
    </citation>
    <scope>NUCLEOTIDE SEQUENCE [LARGE SCALE GENOMIC DNA]</scope>
</reference>
<keyword evidence="4" id="KW-1185">Reference proteome</keyword>
<sequence>MNQAILARNARKLLRNSLVNNRSLASISSAPPNPNSVGPFQVFDRNAKRLQKDRAASRAGGERSRTVDYVRDAVADTMMERLLDIKRKFNVILDLGSGPGHFSKMLEPSITKKVVMLESSEKTLHRDPDSEFDVEVDRIHADEENLLETIPRNSQEAIVSCLSLHWVNDLPEALQPDGVFLGALFGGDTLFELRTSLQLAELEREGGISPHVSPMTDSRDMSNLLGRAGFTLLTVDIDEVKVNYPTMWELMEDLRDMGESNAIIGRRNYIHRNTLAAASAIYKELHGNEDGSIPATFQIIYLVCNIFLASDCGCVKTGMIDWLETCTHSAKSSRTRHRSDQLERCAVVQSEFDSFCNTYYGGTSLLSSGSMTIAGPFSLEVIGSRGAAIAIPASSPLSTPSLSSSSNSAASTTICLTLTPSVVAASGVFAVEPAIS</sequence>
<dbReference type="InterPro" id="IPR029063">
    <property type="entry name" value="SAM-dependent_MTases_sf"/>
</dbReference>
<dbReference type="Pfam" id="PF13489">
    <property type="entry name" value="Methyltransf_23"/>
    <property type="match status" value="1"/>
</dbReference>
<name>A0ABP1CWT5_9APHY</name>
<accession>A0ABP1CWT5</accession>
<dbReference type="Proteomes" id="UP001497453">
    <property type="component" value="Chromosome 2"/>
</dbReference>
<dbReference type="Gene3D" id="3.40.50.150">
    <property type="entry name" value="Vaccinia Virus protein VP39"/>
    <property type="match status" value="1"/>
</dbReference>
<evidence type="ECO:0000256" key="2">
    <source>
        <dbReference type="ARBA" id="ARBA00022679"/>
    </source>
</evidence>